<dbReference type="RefSeq" id="WP_345226853.1">
    <property type="nucleotide sequence ID" value="NZ_BAABHA010000015.1"/>
</dbReference>
<protein>
    <recommendedName>
        <fullName evidence="3">YbbR-like domain-containing protein</fullName>
    </recommendedName>
</protein>
<evidence type="ECO:0000313" key="1">
    <source>
        <dbReference type="EMBL" id="GAA4390021.1"/>
    </source>
</evidence>
<comment type="caution">
    <text evidence="1">The sequence shown here is derived from an EMBL/GenBank/DDBJ whole genome shotgun (WGS) entry which is preliminary data.</text>
</comment>
<dbReference type="Proteomes" id="UP001500454">
    <property type="component" value="Unassembled WGS sequence"/>
</dbReference>
<sequence>MPLQRARTLVQWFVRPLSEPERSFWRVVTSCLLAAVTLWLLNALNKTYTTRISYPLQWNYDATQYIPVRPLEEHISVQVTGRGWKLLRNSLGFEVRPAEVTVRRLPVSRSLPGGTLRPALIVTMEGLQLNAILTDSLYFEFEKLVERRLPLRLSPAADGSALPFAASFTPTSITFRGPASTIASLPSPYPVHLPQAPAGSSEGSIIVPIGGPALVETNVAEVRVKLQPRPLLTRVVRVVPEARNFPLALNYRLKPARVPVQVQYFAEDSARISASQVRVLVDYRQLGESDSVLQPVLMPLPTAVRGARILTPALRLSVLPAETSPN</sequence>
<keyword evidence="2" id="KW-1185">Reference proteome</keyword>
<name>A0ABP8JFE5_9BACT</name>
<accession>A0ABP8JFE5</accession>
<proteinExistence type="predicted"/>
<evidence type="ECO:0000313" key="2">
    <source>
        <dbReference type="Proteomes" id="UP001500454"/>
    </source>
</evidence>
<evidence type="ECO:0008006" key="3">
    <source>
        <dbReference type="Google" id="ProtNLM"/>
    </source>
</evidence>
<reference evidence="2" key="1">
    <citation type="journal article" date="2019" name="Int. J. Syst. Evol. Microbiol.">
        <title>The Global Catalogue of Microorganisms (GCM) 10K type strain sequencing project: providing services to taxonomists for standard genome sequencing and annotation.</title>
        <authorList>
            <consortium name="The Broad Institute Genomics Platform"/>
            <consortium name="The Broad Institute Genome Sequencing Center for Infectious Disease"/>
            <person name="Wu L."/>
            <person name="Ma J."/>
        </authorList>
    </citation>
    <scope>NUCLEOTIDE SEQUENCE [LARGE SCALE GENOMIC DNA]</scope>
    <source>
        <strain evidence="2">JCM 17924</strain>
    </source>
</reference>
<gene>
    <name evidence="1" type="ORF">GCM10023186_37790</name>
</gene>
<organism evidence="1 2">
    <name type="scientific">Hymenobacter koreensis</name>
    <dbReference type="NCBI Taxonomy" id="1084523"/>
    <lineage>
        <taxon>Bacteria</taxon>
        <taxon>Pseudomonadati</taxon>
        <taxon>Bacteroidota</taxon>
        <taxon>Cytophagia</taxon>
        <taxon>Cytophagales</taxon>
        <taxon>Hymenobacteraceae</taxon>
        <taxon>Hymenobacter</taxon>
    </lineage>
</organism>
<dbReference type="EMBL" id="BAABHA010000015">
    <property type="protein sequence ID" value="GAA4390021.1"/>
    <property type="molecule type" value="Genomic_DNA"/>
</dbReference>